<name>A0A4V4HHT3_DENBC</name>
<feature type="compositionally biased region" description="Polar residues" evidence="1">
    <location>
        <begin position="181"/>
        <end position="196"/>
    </location>
</feature>
<evidence type="ECO:0000313" key="3">
    <source>
        <dbReference type="Proteomes" id="UP000297245"/>
    </source>
</evidence>
<gene>
    <name evidence="2" type="ORF">K435DRAFT_835574</name>
</gene>
<dbReference type="OrthoDB" id="3053346at2759"/>
<dbReference type="Proteomes" id="UP000297245">
    <property type="component" value="Unassembled WGS sequence"/>
</dbReference>
<protein>
    <submittedName>
        <fullName evidence="2">Uncharacterized protein</fullName>
    </submittedName>
</protein>
<sequence length="328" mass="37514">MGHIPTGGTFVVFTIDLVESVAHLENPELTAACSELQLSQKQFVAYVRRDKSNMPLPWRSLNAFQFLLVWQGHENVPGPVKARNVSPNMLFPVLPNTYQPGSCEKHRAVDPCRPLPWGDCYISGAAIIDVRCEIEWTENEDRSAPYQTTFEEEIRLSRQTANDNSVIHKPQIPKPPSSPSGESFDSGLSSKTTPNISEWKDGEPDLLSTRMANLLCGKREMDDKFIVRYTTDLSTVDRVNHPDELFKVLARFERLKAETEESRRLQQIEDARRIDEQYFANLSVRNLTGMAQKLSRWQSLKRCGRKIFASSWWRRFACVKVSDHIENS</sequence>
<feature type="region of interest" description="Disordered" evidence="1">
    <location>
        <begin position="160"/>
        <end position="203"/>
    </location>
</feature>
<organism evidence="2 3">
    <name type="scientific">Dendrothele bispora (strain CBS 962.96)</name>
    <dbReference type="NCBI Taxonomy" id="1314807"/>
    <lineage>
        <taxon>Eukaryota</taxon>
        <taxon>Fungi</taxon>
        <taxon>Dikarya</taxon>
        <taxon>Basidiomycota</taxon>
        <taxon>Agaricomycotina</taxon>
        <taxon>Agaricomycetes</taxon>
        <taxon>Agaricomycetidae</taxon>
        <taxon>Agaricales</taxon>
        <taxon>Agaricales incertae sedis</taxon>
        <taxon>Dendrothele</taxon>
    </lineage>
</organism>
<evidence type="ECO:0000313" key="2">
    <source>
        <dbReference type="EMBL" id="THV03986.1"/>
    </source>
</evidence>
<evidence type="ECO:0000256" key="1">
    <source>
        <dbReference type="SAM" id="MobiDB-lite"/>
    </source>
</evidence>
<accession>A0A4V4HHT3</accession>
<keyword evidence="3" id="KW-1185">Reference proteome</keyword>
<proteinExistence type="predicted"/>
<dbReference type="EMBL" id="ML179061">
    <property type="protein sequence ID" value="THV03986.1"/>
    <property type="molecule type" value="Genomic_DNA"/>
</dbReference>
<reference evidence="2 3" key="1">
    <citation type="journal article" date="2019" name="Nat. Ecol. Evol.">
        <title>Megaphylogeny resolves global patterns of mushroom evolution.</title>
        <authorList>
            <person name="Varga T."/>
            <person name="Krizsan K."/>
            <person name="Foldi C."/>
            <person name="Dima B."/>
            <person name="Sanchez-Garcia M."/>
            <person name="Sanchez-Ramirez S."/>
            <person name="Szollosi G.J."/>
            <person name="Szarkandi J.G."/>
            <person name="Papp V."/>
            <person name="Albert L."/>
            <person name="Andreopoulos W."/>
            <person name="Angelini C."/>
            <person name="Antonin V."/>
            <person name="Barry K.W."/>
            <person name="Bougher N.L."/>
            <person name="Buchanan P."/>
            <person name="Buyck B."/>
            <person name="Bense V."/>
            <person name="Catcheside P."/>
            <person name="Chovatia M."/>
            <person name="Cooper J."/>
            <person name="Damon W."/>
            <person name="Desjardin D."/>
            <person name="Finy P."/>
            <person name="Geml J."/>
            <person name="Haridas S."/>
            <person name="Hughes K."/>
            <person name="Justo A."/>
            <person name="Karasinski D."/>
            <person name="Kautmanova I."/>
            <person name="Kiss B."/>
            <person name="Kocsube S."/>
            <person name="Kotiranta H."/>
            <person name="LaButti K.M."/>
            <person name="Lechner B.E."/>
            <person name="Liimatainen K."/>
            <person name="Lipzen A."/>
            <person name="Lukacs Z."/>
            <person name="Mihaltcheva S."/>
            <person name="Morgado L.N."/>
            <person name="Niskanen T."/>
            <person name="Noordeloos M.E."/>
            <person name="Ohm R.A."/>
            <person name="Ortiz-Santana B."/>
            <person name="Ovrebo C."/>
            <person name="Racz N."/>
            <person name="Riley R."/>
            <person name="Savchenko A."/>
            <person name="Shiryaev A."/>
            <person name="Soop K."/>
            <person name="Spirin V."/>
            <person name="Szebenyi C."/>
            <person name="Tomsovsky M."/>
            <person name="Tulloss R.E."/>
            <person name="Uehling J."/>
            <person name="Grigoriev I.V."/>
            <person name="Vagvolgyi C."/>
            <person name="Papp T."/>
            <person name="Martin F.M."/>
            <person name="Miettinen O."/>
            <person name="Hibbett D.S."/>
            <person name="Nagy L.G."/>
        </authorList>
    </citation>
    <scope>NUCLEOTIDE SEQUENCE [LARGE SCALE GENOMIC DNA]</scope>
    <source>
        <strain evidence="2 3">CBS 962.96</strain>
    </source>
</reference>
<dbReference type="AlphaFoldDB" id="A0A4V4HHT3"/>